<dbReference type="InterPro" id="IPR050352">
    <property type="entry name" value="ABCG_transporters"/>
</dbReference>
<organism evidence="7 8">
    <name type="scientific">Stylosanthes scabra</name>
    <dbReference type="NCBI Taxonomy" id="79078"/>
    <lineage>
        <taxon>Eukaryota</taxon>
        <taxon>Viridiplantae</taxon>
        <taxon>Streptophyta</taxon>
        <taxon>Embryophyta</taxon>
        <taxon>Tracheophyta</taxon>
        <taxon>Spermatophyta</taxon>
        <taxon>Magnoliopsida</taxon>
        <taxon>eudicotyledons</taxon>
        <taxon>Gunneridae</taxon>
        <taxon>Pentapetalae</taxon>
        <taxon>rosids</taxon>
        <taxon>fabids</taxon>
        <taxon>Fabales</taxon>
        <taxon>Fabaceae</taxon>
        <taxon>Papilionoideae</taxon>
        <taxon>50 kb inversion clade</taxon>
        <taxon>dalbergioids sensu lato</taxon>
        <taxon>Dalbergieae</taxon>
        <taxon>Pterocarpus clade</taxon>
        <taxon>Stylosanthes</taxon>
    </lineage>
</organism>
<evidence type="ECO:0000256" key="3">
    <source>
        <dbReference type="ARBA" id="ARBA00022692"/>
    </source>
</evidence>
<dbReference type="SUPFAM" id="SSF52540">
    <property type="entry name" value="P-loop containing nucleoside triphosphate hydrolases"/>
    <property type="match status" value="1"/>
</dbReference>
<dbReference type="EMBL" id="JASCZI010093094">
    <property type="protein sequence ID" value="MED6153075.1"/>
    <property type="molecule type" value="Genomic_DNA"/>
</dbReference>
<keyword evidence="5" id="KW-0472">Membrane</keyword>
<proteinExistence type="predicted"/>
<dbReference type="InterPro" id="IPR003439">
    <property type="entry name" value="ABC_transporter-like_ATP-bd"/>
</dbReference>
<evidence type="ECO:0000259" key="6">
    <source>
        <dbReference type="Pfam" id="PF00005"/>
    </source>
</evidence>
<keyword evidence="4" id="KW-1133">Transmembrane helix</keyword>
<keyword evidence="2" id="KW-0813">Transport</keyword>
<dbReference type="PANTHER" id="PTHR48041">
    <property type="entry name" value="ABC TRANSPORTER G FAMILY MEMBER 28"/>
    <property type="match status" value="1"/>
</dbReference>
<dbReference type="PANTHER" id="PTHR48041:SF94">
    <property type="entry name" value="ABC TRANSPORTER G FAMILY MEMBER 22"/>
    <property type="match status" value="1"/>
</dbReference>
<comment type="subcellular location">
    <subcellularLocation>
        <location evidence="1">Membrane</location>
        <topology evidence="1">Multi-pass membrane protein</topology>
    </subcellularLocation>
</comment>
<keyword evidence="8" id="KW-1185">Reference proteome</keyword>
<protein>
    <submittedName>
        <fullName evidence="7">ABC transporter G member 22</fullName>
    </submittedName>
</protein>
<dbReference type="Proteomes" id="UP001341840">
    <property type="component" value="Unassembled WGS sequence"/>
</dbReference>
<reference evidence="7 8" key="1">
    <citation type="journal article" date="2023" name="Plants (Basel)">
        <title>Bridging the Gap: Combining Genomics and Transcriptomics Approaches to Understand Stylosanthes scabra, an Orphan Legume from the Brazilian Caatinga.</title>
        <authorList>
            <person name="Ferreira-Neto J.R.C."/>
            <person name="da Silva M.D."/>
            <person name="Binneck E."/>
            <person name="de Melo N.F."/>
            <person name="da Silva R.H."/>
            <person name="de Melo A.L.T.M."/>
            <person name="Pandolfi V."/>
            <person name="Bustamante F.O."/>
            <person name="Brasileiro-Vidal A.C."/>
            <person name="Benko-Iseppon A.M."/>
        </authorList>
    </citation>
    <scope>NUCLEOTIDE SEQUENCE [LARGE SCALE GENOMIC DNA]</scope>
    <source>
        <tissue evidence="7">Leaves</tissue>
    </source>
</reference>
<feature type="domain" description="ABC transporter" evidence="6">
    <location>
        <begin position="50"/>
        <end position="159"/>
    </location>
</feature>
<evidence type="ECO:0000256" key="1">
    <source>
        <dbReference type="ARBA" id="ARBA00004141"/>
    </source>
</evidence>
<keyword evidence="3" id="KW-0812">Transmembrane</keyword>
<evidence type="ECO:0000313" key="8">
    <source>
        <dbReference type="Proteomes" id="UP001341840"/>
    </source>
</evidence>
<evidence type="ECO:0000256" key="2">
    <source>
        <dbReference type="ARBA" id="ARBA00022448"/>
    </source>
</evidence>
<dbReference type="InterPro" id="IPR027417">
    <property type="entry name" value="P-loop_NTPase"/>
</dbReference>
<comment type="caution">
    <text evidence="7">The sequence shown here is derived from an EMBL/GenBank/DDBJ whole genome shotgun (WGS) entry which is preliminary data.</text>
</comment>
<accession>A0ABU6TW53</accession>
<evidence type="ECO:0000313" key="7">
    <source>
        <dbReference type="EMBL" id="MED6153075.1"/>
    </source>
</evidence>
<dbReference type="Pfam" id="PF00005">
    <property type="entry name" value="ABC_tran"/>
    <property type="match status" value="1"/>
</dbReference>
<sequence>MCVAAEDIEAGTTKTKFQTEPTLPIYLKFKDVSYKVVMKGMTSSHEKEILNGISGCVNPGEVLALMGPSGSGKTTLLNLLGGRISQSTIAGSITYNDQSYSKFLKSRIGFVTQDDVLFPHLTVRETLTYAARLRLPKTYTKEQKEKRALDVIYELGLERYMLQSLAIKHLN</sequence>
<name>A0ABU6TW53_9FABA</name>
<evidence type="ECO:0000256" key="5">
    <source>
        <dbReference type="ARBA" id="ARBA00023136"/>
    </source>
</evidence>
<dbReference type="Gene3D" id="3.40.50.300">
    <property type="entry name" value="P-loop containing nucleotide triphosphate hydrolases"/>
    <property type="match status" value="1"/>
</dbReference>
<gene>
    <name evidence="7" type="primary">ABCG22_6</name>
    <name evidence="7" type="ORF">PIB30_098093</name>
</gene>
<evidence type="ECO:0000256" key="4">
    <source>
        <dbReference type="ARBA" id="ARBA00022989"/>
    </source>
</evidence>